<proteinExistence type="predicted"/>
<keyword evidence="10" id="KW-1185">Reference proteome</keyword>
<feature type="compositionally biased region" description="Polar residues" evidence="6">
    <location>
        <begin position="735"/>
        <end position="744"/>
    </location>
</feature>
<evidence type="ECO:0000256" key="3">
    <source>
        <dbReference type="ARBA" id="ARBA00022729"/>
    </source>
</evidence>
<evidence type="ECO:0000313" key="9">
    <source>
        <dbReference type="EMBL" id="SPC39370.1"/>
    </source>
</evidence>
<sequence>MVKTNATADDVFTDDAQTITYHYAKIGKDVTVNYVDAAGKKLATSKTLSGNVGDKVNAEEAKVGGYAMVKTNATADDVFTDDVQTITYHYAKIGKDVTVNYVDAAGKELATSKTLSGNVGDKVNSEAVKVAGYAMVKTNATDDDVFTDDAQTITYHYAKIGKDVTVNYVDAAGKKLATSKTLSGNVGDKVNAEEAKVAGYAMVKTNATANDVFTDDAQTITYQYAKIGKDVTVNYVDADGKKLAESKTLSGNVGDKVNAEEAKVEGYAMVKTNATADDVFTDDVQTITYHYVKKADNVTVKYVDESGNEIAPAKALTGNVGAAYQAVQASIDGYTYKQVTDNAKGTFTDKPQTVTYVYTKNPVAGANVTVNYQDESGNQLAKPAILTGNVGAAYQAVQASITGYTYKQVIGQPTGTFSNAAQTVTYVYTKNPVAGANVTVNYQDEAGKQLAASAILTGNIDTSYHAVQATITGYHYKAVTGAPDGRFTANAQTVTYVYTKDADKPVKIANQTVKYVDENGQTIAGTEILTGNIGTPYHAIQKAVAGYSYKSVTGAPTGNFTTDAPTVTYIYTKDPVQGANVTVNYQDEAGKQIANPATLSGNVGSGYQAVQTPIDGYTFKQVIGTPTGTFSNAAQTVTYVYTKNPVQAGNVTVNYQDEAGNQLAKSATLTGNVGDNYQAVQLAVDGYTFQKVIGNPNGTLTDAAQSVTYVYAKTVTKPEASTTPIEQPKQPVKQPKTTTDQTPSEKVAPAAKTTKVADDRQKLPQTGVKQANGLLAVVGALLIAIVGMAFKKRKN</sequence>
<organism evidence="9 10">
    <name type="scientific">Latilactobacillus fuchuensis</name>
    <dbReference type="NCBI Taxonomy" id="164393"/>
    <lineage>
        <taxon>Bacteria</taxon>
        <taxon>Bacillati</taxon>
        <taxon>Bacillota</taxon>
        <taxon>Bacilli</taxon>
        <taxon>Lactobacillales</taxon>
        <taxon>Lactobacillaceae</taxon>
        <taxon>Latilactobacillus</taxon>
    </lineage>
</organism>
<evidence type="ECO:0000256" key="7">
    <source>
        <dbReference type="SAM" id="Phobius"/>
    </source>
</evidence>
<keyword evidence="3" id="KW-0732">Signal</keyword>
<dbReference type="InterPro" id="IPR019931">
    <property type="entry name" value="LPXTG_anchor"/>
</dbReference>
<evidence type="ECO:0000256" key="5">
    <source>
        <dbReference type="ARBA" id="ARBA00023088"/>
    </source>
</evidence>
<evidence type="ECO:0000256" key="2">
    <source>
        <dbReference type="ARBA" id="ARBA00022525"/>
    </source>
</evidence>
<dbReference type="EMBL" id="OGVC01000035">
    <property type="protein sequence ID" value="SPC39370.1"/>
    <property type="molecule type" value="Genomic_DNA"/>
</dbReference>
<feature type="domain" description="Gram-positive cocci surface proteins LPxTG" evidence="8">
    <location>
        <begin position="763"/>
        <end position="795"/>
    </location>
</feature>
<keyword evidence="7" id="KW-1133">Transmembrane helix</keyword>
<keyword evidence="4" id="KW-0677">Repeat</keyword>
<feature type="region of interest" description="Disordered" evidence="6">
    <location>
        <begin position="718"/>
        <end position="761"/>
    </location>
</feature>
<dbReference type="Pfam" id="PF06458">
    <property type="entry name" value="MucBP"/>
    <property type="match status" value="11"/>
</dbReference>
<dbReference type="Pfam" id="PF00746">
    <property type="entry name" value="Gram_pos_anchor"/>
    <property type="match status" value="1"/>
</dbReference>
<evidence type="ECO:0000256" key="1">
    <source>
        <dbReference type="ARBA" id="ARBA00022512"/>
    </source>
</evidence>
<reference evidence="9" key="1">
    <citation type="submission" date="2018-01" db="EMBL/GenBank/DDBJ databases">
        <authorList>
            <person name="Chaillou S."/>
        </authorList>
    </citation>
    <scope>NUCLEOTIDE SEQUENCE [LARGE SCALE GENOMIC DNA]</scope>
    <source>
        <strain evidence="9">MFPC41A2801</strain>
    </source>
</reference>
<keyword evidence="2" id="KW-0964">Secreted</keyword>
<protein>
    <submittedName>
        <fullName evidence="9">Cell surface protein with LPXTG-motif</fullName>
    </submittedName>
</protein>
<keyword evidence="1" id="KW-0134">Cell wall</keyword>
<evidence type="ECO:0000256" key="4">
    <source>
        <dbReference type="ARBA" id="ARBA00022737"/>
    </source>
</evidence>
<dbReference type="PROSITE" id="PS50847">
    <property type="entry name" value="GRAM_POS_ANCHORING"/>
    <property type="match status" value="1"/>
</dbReference>
<evidence type="ECO:0000256" key="6">
    <source>
        <dbReference type="SAM" id="MobiDB-lite"/>
    </source>
</evidence>
<keyword evidence="7" id="KW-0812">Transmembrane</keyword>
<accession>A0A2N9DXH1</accession>
<dbReference type="AlphaFoldDB" id="A0A2N9DXH1"/>
<dbReference type="InterPro" id="IPR009459">
    <property type="entry name" value="MucBP_dom"/>
</dbReference>
<gene>
    <name evidence="9" type="ORF">LFUMFP_400006</name>
</gene>
<keyword evidence="5" id="KW-0572">Peptidoglycan-anchor</keyword>
<evidence type="ECO:0000259" key="8">
    <source>
        <dbReference type="PROSITE" id="PS50847"/>
    </source>
</evidence>
<dbReference type="Gene3D" id="3.10.20.320">
    <property type="entry name" value="Putative peptidoglycan bound protein (lpxtg motif)"/>
    <property type="match status" value="10"/>
</dbReference>
<evidence type="ECO:0000313" key="10">
    <source>
        <dbReference type="Proteomes" id="UP000238739"/>
    </source>
</evidence>
<feature type="transmembrane region" description="Helical" evidence="7">
    <location>
        <begin position="771"/>
        <end position="790"/>
    </location>
</feature>
<dbReference type="NCBIfam" id="TIGR01167">
    <property type="entry name" value="LPXTG_anchor"/>
    <property type="match status" value="1"/>
</dbReference>
<comment type="caution">
    <text evidence="9">The sequence shown here is derived from an EMBL/GenBank/DDBJ whole genome shotgun (WGS) entry which is preliminary data.</text>
</comment>
<dbReference type="Proteomes" id="UP000238739">
    <property type="component" value="Unassembled WGS sequence"/>
</dbReference>
<keyword evidence="7" id="KW-0472">Membrane</keyword>
<name>A0A2N9DXH1_9LACO</name>